<sequence>MTSPRAPRRAPRLVTAAMAAGVMLAGLVLPAPALAADPTPSPSPSATSAVPTGTTVFTLSPVANGIVNPGDALSVSVSIQNGTEAELAPATVTLSLGRTPLADRDDLGDWLDGSSAELALEPIGTDTIAAVEPGGFQVRGITVAADDPALAGLAPGVYPLAASYPDAVGTVTSTSAMIVPPTGATDVGIGVVVPITAGPLSDGLLTAEQLAELTAPDGDLTNQLDGVTGTAAILAVDPAVPASIRVLGTSAPESALEWLSRLETIQNSRFALQFGDADVTAQLQAGLPRPLQPTSFTAYMSSSNFATPTPTPTPATSAPTPTPTAAPSDAPTTAPTPQPDSALPSTDELLVVGPATRQGAYWPADGTADEQIISRLADIATDDGTAPVTLIPSATTDAGSDGRTVSAHGRVGSGEVLVYDSDISAALDDASQQEEPWLRGAPLTTATAYLAFAAAETNGPLLVTVGRGEGRSRVELGAAISAAFSAPDVTPRTIATVAAGEAFDLELTGVESSPERADAASALVADESELARFATILDQPPLLTGPERADILQLLGVAWIGDATWPTVLSDHRAATAGTLDSVALLPTSPSDLYGSSAALRFWVRNDLPYPVNLVLYTSRDNLRLDVQGETPIVATPQSNTRVEVPVQARVGRGDVTLTLQLRSPAFVAIGEPESVEINVYADWEAVGIAALAVVIGILLLFGIARTVLRIRRRRKGMATTPPPGAAEATDAGEERVSSTPDGDEP</sequence>
<feature type="region of interest" description="Disordered" evidence="1">
    <location>
        <begin position="716"/>
        <end position="746"/>
    </location>
</feature>
<keyword evidence="5" id="KW-1185">Reference proteome</keyword>
<reference evidence="4 5" key="1">
    <citation type="submission" date="2015-02" db="EMBL/GenBank/DDBJ databases">
        <title>Draft genome sequences of ten Microbacterium spp. with emphasis on heavy metal contaminated environments.</title>
        <authorList>
            <person name="Corretto E."/>
        </authorList>
    </citation>
    <scope>NUCLEOTIDE SEQUENCE [LARGE SCALE GENOMIC DNA]</scope>
    <source>
        <strain evidence="4 5">DSM 8608</strain>
    </source>
</reference>
<dbReference type="PATRIC" id="fig|69370.6.peg.3677"/>
<accession>A0A0M2H8K4</accession>
<feature type="compositionally biased region" description="Low complexity" evidence="1">
    <location>
        <begin position="314"/>
        <end position="342"/>
    </location>
</feature>
<keyword evidence="2" id="KW-0812">Transmembrane</keyword>
<proteinExistence type="predicted"/>
<dbReference type="InterPro" id="IPR046112">
    <property type="entry name" value="DUF6049"/>
</dbReference>
<evidence type="ECO:0000256" key="2">
    <source>
        <dbReference type="SAM" id="Phobius"/>
    </source>
</evidence>
<dbReference type="AlphaFoldDB" id="A0A0M2H8K4"/>
<gene>
    <name evidence="4" type="ORF">RS82_03612</name>
</gene>
<comment type="caution">
    <text evidence="4">The sequence shown here is derived from an EMBL/GenBank/DDBJ whole genome shotgun (WGS) entry which is preliminary data.</text>
</comment>
<evidence type="ECO:0000256" key="3">
    <source>
        <dbReference type="SAM" id="SignalP"/>
    </source>
</evidence>
<dbReference type="RefSeq" id="WP_157005670.1">
    <property type="nucleotide sequence ID" value="NZ_JYJA01000040.1"/>
</dbReference>
<dbReference type="Proteomes" id="UP000034098">
    <property type="component" value="Unassembled WGS sequence"/>
</dbReference>
<evidence type="ECO:0000313" key="5">
    <source>
        <dbReference type="Proteomes" id="UP000034098"/>
    </source>
</evidence>
<feature type="region of interest" description="Disordered" evidence="1">
    <location>
        <begin position="300"/>
        <end position="345"/>
    </location>
</feature>
<evidence type="ECO:0000256" key="1">
    <source>
        <dbReference type="SAM" id="MobiDB-lite"/>
    </source>
</evidence>
<protein>
    <recommendedName>
        <fullName evidence="6">2-oxoglutarate dehydrogenase</fullName>
    </recommendedName>
</protein>
<organism evidence="4 5">
    <name type="scientific">Microbacterium trichothecenolyticum</name>
    <name type="common">Aureobacterium trichothecenolyticum</name>
    <dbReference type="NCBI Taxonomy" id="69370"/>
    <lineage>
        <taxon>Bacteria</taxon>
        <taxon>Bacillati</taxon>
        <taxon>Actinomycetota</taxon>
        <taxon>Actinomycetes</taxon>
        <taxon>Micrococcales</taxon>
        <taxon>Microbacteriaceae</taxon>
        <taxon>Microbacterium</taxon>
    </lineage>
</organism>
<dbReference type="Pfam" id="PF19516">
    <property type="entry name" value="DUF6049"/>
    <property type="match status" value="1"/>
</dbReference>
<feature type="signal peptide" evidence="3">
    <location>
        <begin position="1"/>
        <end position="35"/>
    </location>
</feature>
<feature type="chain" id="PRO_5018047236" description="2-oxoglutarate dehydrogenase" evidence="3">
    <location>
        <begin position="36"/>
        <end position="746"/>
    </location>
</feature>
<name>A0A0M2H8K4_MICTR</name>
<dbReference type="EMBL" id="JYJA01000040">
    <property type="protein sequence ID" value="KJL40286.1"/>
    <property type="molecule type" value="Genomic_DNA"/>
</dbReference>
<evidence type="ECO:0008006" key="6">
    <source>
        <dbReference type="Google" id="ProtNLM"/>
    </source>
</evidence>
<keyword evidence="2" id="KW-1133">Transmembrane helix</keyword>
<keyword evidence="3" id="KW-0732">Signal</keyword>
<dbReference type="OrthoDB" id="4985746at2"/>
<keyword evidence="2" id="KW-0472">Membrane</keyword>
<feature type="transmembrane region" description="Helical" evidence="2">
    <location>
        <begin position="686"/>
        <end position="709"/>
    </location>
</feature>
<evidence type="ECO:0000313" key="4">
    <source>
        <dbReference type="EMBL" id="KJL40286.1"/>
    </source>
</evidence>